<proteinExistence type="predicted"/>
<dbReference type="AlphaFoldDB" id="A0A409XAD0"/>
<comment type="caution">
    <text evidence="1">The sequence shown here is derived from an EMBL/GenBank/DDBJ whole genome shotgun (WGS) entry which is preliminary data.</text>
</comment>
<accession>A0A409XAD0</accession>
<dbReference type="InParanoid" id="A0A409XAD0"/>
<sequence length="72" mass="8304">MQATNTGHGDRQEYEAIYHNPIASEHTAEIFPKAVARDDSLLEKTFDFILNKARNQDIVYLFIAFAKNYNAR</sequence>
<dbReference type="EMBL" id="NHYD01002233">
    <property type="protein sequence ID" value="PPQ87705.1"/>
    <property type="molecule type" value="Genomic_DNA"/>
</dbReference>
<protein>
    <submittedName>
        <fullName evidence="1">Uncharacterized protein</fullName>
    </submittedName>
</protein>
<evidence type="ECO:0000313" key="2">
    <source>
        <dbReference type="Proteomes" id="UP000283269"/>
    </source>
</evidence>
<reference evidence="1 2" key="1">
    <citation type="journal article" date="2018" name="Evol. Lett.">
        <title>Horizontal gene cluster transfer increased hallucinogenic mushroom diversity.</title>
        <authorList>
            <person name="Reynolds H.T."/>
            <person name="Vijayakumar V."/>
            <person name="Gluck-Thaler E."/>
            <person name="Korotkin H.B."/>
            <person name="Matheny P.B."/>
            <person name="Slot J.C."/>
        </authorList>
    </citation>
    <scope>NUCLEOTIDE SEQUENCE [LARGE SCALE GENOMIC DNA]</scope>
    <source>
        <strain evidence="1 2">2631</strain>
    </source>
</reference>
<gene>
    <name evidence="1" type="ORF">CVT25_011472</name>
</gene>
<organism evidence="1 2">
    <name type="scientific">Psilocybe cyanescens</name>
    <dbReference type="NCBI Taxonomy" id="93625"/>
    <lineage>
        <taxon>Eukaryota</taxon>
        <taxon>Fungi</taxon>
        <taxon>Dikarya</taxon>
        <taxon>Basidiomycota</taxon>
        <taxon>Agaricomycotina</taxon>
        <taxon>Agaricomycetes</taxon>
        <taxon>Agaricomycetidae</taxon>
        <taxon>Agaricales</taxon>
        <taxon>Agaricineae</taxon>
        <taxon>Strophariaceae</taxon>
        <taxon>Psilocybe</taxon>
    </lineage>
</organism>
<keyword evidence="2" id="KW-1185">Reference proteome</keyword>
<evidence type="ECO:0000313" key="1">
    <source>
        <dbReference type="EMBL" id="PPQ87705.1"/>
    </source>
</evidence>
<dbReference type="Proteomes" id="UP000283269">
    <property type="component" value="Unassembled WGS sequence"/>
</dbReference>
<name>A0A409XAD0_PSICY</name>